<dbReference type="EMBL" id="LR796230">
    <property type="protein sequence ID" value="CAB4128088.1"/>
    <property type="molecule type" value="Genomic_DNA"/>
</dbReference>
<dbReference type="GO" id="GO:0016747">
    <property type="term" value="F:acyltransferase activity, transferring groups other than amino-acyl groups"/>
    <property type="evidence" value="ECO:0007669"/>
    <property type="project" value="InterPro"/>
</dbReference>
<protein>
    <submittedName>
        <fullName evidence="2">NAT_SF domain containing protein</fullName>
    </submittedName>
</protein>
<evidence type="ECO:0000259" key="1">
    <source>
        <dbReference type="PROSITE" id="PS51186"/>
    </source>
</evidence>
<gene>
    <name evidence="2" type="ORF">UFOVP114_8</name>
</gene>
<accession>A0A6J5L006</accession>
<reference evidence="2" key="1">
    <citation type="submission" date="2020-04" db="EMBL/GenBank/DDBJ databases">
        <authorList>
            <person name="Chiriac C."/>
            <person name="Salcher M."/>
            <person name="Ghai R."/>
            <person name="Kavagutti S V."/>
        </authorList>
    </citation>
    <scope>NUCLEOTIDE SEQUENCE</scope>
</reference>
<organism evidence="2">
    <name type="scientific">uncultured Caudovirales phage</name>
    <dbReference type="NCBI Taxonomy" id="2100421"/>
    <lineage>
        <taxon>Viruses</taxon>
        <taxon>Duplodnaviria</taxon>
        <taxon>Heunggongvirae</taxon>
        <taxon>Uroviricota</taxon>
        <taxon>Caudoviricetes</taxon>
        <taxon>Peduoviridae</taxon>
        <taxon>Maltschvirus</taxon>
        <taxon>Maltschvirus maltsch</taxon>
    </lineage>
</organism>
<dbReference type="Pfam" id="PF00583">
    <property type="entry name" value="Acetyltransf_1"/>
    <property type="match status" value="1"/>
</dbReference>
<proteinExistence type="predicted"/>
<dbReference type="SUPFAM" id="SSF55729">
    <property type="entry name" value="Acyl-CoA N-acyltransferases (Nat)"/>
    <property type="match status" value="1"/>
</dbReference>
<dbReference type="InterPro" id="IPR000182">
    <property type="entry name" value="GNAT_dom"/>
</dbReference>
<sequence>MTERKIDLHTQLAGSPGEVLLVTTALNLLKSGHTPTLNYNWNAEVLTATVDGKCVAALAFQVQAWRRTLFVEMGATEPDAKRQGHYRALWDRLVQIAQERKLSNIESGYVVTNTESEAMHKALGRPVIGHITRFAVPEPATTEEKAP</sequence>
<feature type="domain" description="N-acetyltransferase" evidence="1">
    <location>
        <begin position="1"/>
        <end position="147"/>
    </location>
</feature>
<dbReference type="InterPro" id="IPR016181">
    <property type="entry name" value="Acyl_CoA_acyltransferase"/>
</dbReference>
<dbReference type="PROSITE" id="PS51186">
    <property type="entry name" value="GNAT"/>
    <property type="match status" value="1"/>
</dbReference>
<name>A0A6J5L006_9CAUD</name>
<evidence type="ECO:0000313" key="2">
    <source>
        <dbReference type="EMBL" id="CAB4128088.1"/>
    </source>
</evidence>
<dbReference type="CDD" id="cd04301">
    <property type="entry name" value="NAT_SF"/>
    <property type="match status" value="1"/>
</dbReference>
<dbReference type="Gene3D" id="3.40.630.30">
    <property type="match status" value="1"/>
</dbReference>